<dbReference type="GeneID" id="39859792"/>
<protein>
    <submittedName>
        <fullName evidence="2 3">Dehydratase</fullName>
    </submittedName>
</protein>
<dbReference type="EMBL" id="CP031313">
    <property type="protein sequence ID" value="QCC49407.1"/>
    <property type="molecule type" value="Genomic_DNA"/>
</dbReference>
<dbReference type="RefSeq" id="WP_103992573.1">
    <property type="nucleotide sequence ID" value="NZ_CP031313.1"/>
</dbReference>
<keyword evidence="2" id="KW-0614">Plasmid</keyword>
<dbReference type="KEGG" id="hlm:DV707_16855"/>
<proteinExistence type="predicted"/>
<sequence>MRAPAKDTNRYFHEISEGETWTETDARTITEADIINFCGVSGDFHRAVTSKPYAEEKFGGLIAHGHLVAAVAESIIADLNPKAFTYGHDHVRFPAPTMVDDTLTVSREVVNKEVRDEEFGRVDYRYEAENDDGETVCVFDHLTMVEREPRN</sequence>
<organism evidence="3 4">
    <name type="scientific">Halobellus limi</name>
    <dbReference type="NCBI Taxonomy" id="699433"/>
    <lineage>
        <taxon>Archaea</taxon>
        <taxon>Methanobacteriati</taxon>
        <taxon>Methanobacteriota</taxon>
        <taxon>Stenosarchaea group</taxon>
        <taxon>Halobacteria</taxon>
        <taxon>Halobacteriales</taxon>
        <taxon>Haloferacaceae</taxon>
        <taxon>Halobellus</taxon>
    </lineage>
</organism>
<reference evidence="3 4" key="1">
    <citation type="submission" date="2016-10" db="EMBL/GenBank/DDBJ databases">
        <authorList>
            <person name="de Groot N.N."/>
        </authorList>
    </citation>
    <scope>NUCLEOTIDE SEQUENCE [LARGE SCALE GENOMIC DNA]</scope>
    <source>
        <strain evidence="3 4">CGMCC 1.10331</strain>
    </source>
</reference>
<dbReference type="InterPro" id="IPR052342">
    <property type="entry name" value="MCH/BMMD"/>
</dbReference>
<reference evidence="2 5" key="2">
    <citation type="journal article" date="2019" name="Nat. Commun.">
        <title>A new type of DNA phosphorothioation-based antiviral system in archaea.</title>
        <authorList>
            <person name="Xiong L."/>
            <person name="Liu S."/>
            <person name="Chen S."/>
            <person name="Xiao Y."/>
            <person name="Zhu B."/>
            <person name="Gao Y."/>
            <person name="Zhang Y."/>
            <person name="Chen B."/>
            <person name="Luo J."/>
            <person name="Deng Z."/>
            <person name="Chen X."/>
            <person name="Wang L."/>
            <person name="Chen S."/>
        </authorList>
    </citation>
    <scope>NUCLEOTIDE SEQUENCE [LARGE SCALE GENOMIC DNA]</scope>
    <source>
        <strain evidence="2 5">CGMCC 1.10331</strain>
        <plasmid evidence="2 5">unnamed2</plasmid>
    </source>
</reference>
<dbReference type="SUPFAM" id="SSF54637">
    <property type="entry name" value="Thioesterase/thiol ester dehydrase-isomerase"/>
    <property type="match status" value="1"/>
</dbReference>
<dbReference type="PANTHER" id="PTHR43664">
    <property type="entry name" value="MONOAMINE OXIDASE-RELATED"/>
    <property type="match status" value="1"/>
</dbReference>
<dbReference type="EMBL" id="FNVN01000005">
    <property type="protein sequence ID" value="SEG62376.1"/>
    <property type="molecule type" value="Genomic_DNA"/>
</dbReference>
<dbReference type="OrthoDB" id="51509at2157"/>
<keyword evidence="4" id="KW-1185">Reference proteome</keyword>
<evidence type="ECO:0000313" key="3">
    <source>
        <dbReference type="EMBL" id="SEG62376.1"/>
    </source>
</evidence>
<dbReference type="InterPro" id="IPR029069">
    <property type="entry name" value="HotDog_dom_sf"/>
</dbReference>
<evidence type="ECO:0000313" key="5">
    <source>
        <dbReference type="Proteomes" id="UP000296733"/>
    </source>
</evidence>
<dbReference type="Pfam" id="PF01575">
    <property type="entry name" value="MaoC_dehydratas"/>
    <property type="match status" value="1"/>
</dbReference>
<dbReference type="AlphaFoldDB" id="A0A1H6BQA2"/>
<dbReference type="Proteomes" id="UP000296733">
    <property type="component" value="Plasmid unnamed2"/>
</dbReference>
<evidence type="ECO:0000259" key="1">
    <source>
        <dbReference type="Pfam" id="PF01575"/>
    </source>
</evidence>
<accession>A0A1H6BQA2</accession>
<dbReference type="InterPro" id="IPR002539">
    <property type="entry name" value="MaoC-like_dom"/>
</dbReference>
<evidence type="ECO:0000313" key="4">
    <source>
        <dbReference type="Proteomes" id="UP000236740"/>
    </source>
</evidence>
<dbReference type="Proteomes" id="UP000236740">
    <property type="component" value="Unassembled WGS sequence"/>
</dbReference>
<dbReference type="Gene3D" id="3.10.129.10">
    <property type="entry name" value="Hotdog Thioesterase"/>
    <property type="match status" value="1"/>
</dbReference>
<dbReference type="PANTHER" id="PTHR43664:SF1">
    <property type="entry name" value="BETA-METHYLMALYL-COA DEHYDRATASE"/>
    <property type="match status" value="1"/>
</dbReference>
<evidence type="ECO:0000313" key="2">
    <source>
        <dbReference type="EMBL" id="QCC49407.1"/>
    </source>
</evidence>
<feature type="domain" description="MaoC-like" evidence="1">
    <location>
        <begin position="19"/>
        <end position="124"/>
    </location>
</feature>
<gene>
    <name evidence="2" type="ORF">DV707_16855</name>
    <name evidence="3" type="ORF">SAMN04488133_2892</name>
</gene>
<name>A0A1H6BQA2_9EURY</name>
<geneLocation type="plasmid" evidence="2">
    <name>unnamed2</name>
</geneLocation>